<dbReference type="Proteomes" id="UP000037185">
    <property type="component" value="Unassembled WGS sequence"/>
</dbReference>
<organism evidence="1 2">
    <name type="scientific">Streptomyces fradiae</name>
    <name type="common">Streptomyces roseoflavus</name>
    <dbReference type="NCBI Taxonomy" id="1906"/>
    <lineage>
        <taxon>Bacteria</taxon>
        <taxon>Bacillati</taxon>
        <taxon>Actinomycetota</taxon>
        <taxon>Actinomycetes</taxon>
        <taxon>Kitasatosporales</taxon>
        <taxon>Streptomycetaceae</taxon>
        <taxon>Streptomyces</taxon>
    </lineage>
</organism>
<name>A0ACC4WF71_STRFR</name>
<comment type="caution">
    <text evidence="1">The sequence shown here is derived from an EMBL/GenBank/DDBJ whole genome shotgun (WGS) entry which is preliminary data.</text>
</comment>
<proteinExistence type="predicted"/>
<sequence>MCDVSLTTLLPHLAVVQVGEVVAGEGLLRVPARTCGDAVACPGCGVVSRRVHSRYVRHLDDCQVGGRPVVIDLSVRRWYCGNPGCPRVTFVEQVEGLTVRYQRRTPQLQRLLEAVALALAGRAGARLAARLHQTVSWTTLLHLVMRLADPQIAVPAVLGVDDFALRRGQVYGTVLVDCRTRRPVDVLPDREGATLAGWLARHPGVEVICRDRAEAYGEGAAAGAPQAVQVADRWHLWHNLVQAAERCVRRHQGCWKELGPDRSAGVVPTPAGQIRLAGRARPSGEPEGRYAERTRTQYAAVHQLRQQGYGIRASARRLGITPRRVRTLLRAATWQELVTGRWQGHRNRLDPFKEYLHRRWAEGQTNLVQLHAEIAALGYPGSYNSLCAYFRRFRQVKGCSPGPSAAPGIRDVTGFITRHPDTLDDEEKRQRKEVLTRCPDLQALSGHVDAFARMLTGLSAHKLPDWLTDVRQDDLPDLHSFARGIENDIDAVTAGLSLPWSSGVVEGHINRIKTLKRQMFNRAGFPLLRKRILLS</sequence>
<accession>A0ACC4WF71</accession>
<gene>
    <name evidence="1" type="ORF">ADZ36_06290</name>
</gene>
<protein>
    <submittedName>
        <fullName evidence="1">Uncharacterized protein</fullName>
    </submittedName>
</protein>
<keyword evidence="2" id="KW-1185">Reference proteome</keyword>
<evidence type="ECO:0000313" key="2">
    <source>
        <dbReference type="Proteomes" id="UP000037185"/>
    </source>
</evidence>
<evidence type="ECO:0000313" key="1">
    <source>
        <dbReference type="EMBL" id="KNE83190.1"/>
    </source>
</evidence>
<reference evidence="1" key="1">
    <citation type="submission" date="2015-07" db="EMBL/GenBank/DDBJ databases">
        <title>Draft genome sequence of Streptomyces fradiae, a resistant strain to nitron-oligomycin.</title>
        <authorList>
            <person name="Vatlin A.A."/>
            <person name="Bekker O.B."/>
            <person name="Danilenko V.N."/>
        </authorList>
    </citation>
    <scope>NUCLEOTIDE SEQUENCE</scope>
    <source>
        <strain evidence="1">Olg1-1</strain>
    </source>
</reference>
<dbReference type="EMBL" id="LGSP01000008">
    <property type="protein sequence ID" value="KNE83190.1"/>
    <property type="molecule type" value="Genomic_DNA"/>
</dbReference>